<feature type="signal peptide" evidence="2">
    <location>
        <begin position="1"/>
        <end position="18"/>
    </location>
</feature>
<evidence type="ECO:0000313" key="3">
    <source>
        <dbReference type="EMBL" id="TDH69403.1"/>
    </source>
</evidence>
<reference evidence="3 4" key="1">
    <citation type="journal article" date="2021" name="Genome Biol.">
        <title>AFLAP: assembly-free linkage analysis pipeline using k-mers from genome sequencing data.</title>
        <authorList>
            <person name="Fletcher K."/>
            <person name="Zhang L."/>
            <person name="Gil J."/>
            <person name="Han R."/>
            <person name="Cavanaugh K."/>
            <person name="Michelmore R."/>
        </authorList>
    </citation>
    <scope>NUCLEOTIDE SEQUENCE [LARGE SCALE GENOMIC DNA]</scope>
    <source>
        <strain evidence="3 4">SF5</strain>
    </source>
</reference>
<dbReference type="EMBL" id="SHOA02000005">
    <property type="protein sequence ID" value="TDH69403.1"/>
    <property type="molecule type" value="Genomic_DNA"/>
</dbReference>
<dbReference type="AlphaFoldDB" id="A0A976IEG6"/>
<feature type="region of interest" description="Disordered" evidence="1">
    <location>
        <begin position="164"/>
        <end position="184"/>
    </location>
</feature>
<accession>A0A976IEG6</accession>
<feature type="chain" id="PRO_5037953460" evidence="2">
    <location>
        <begin position="19"/>
        <end position="213"/>
    </location>
</feature>
<protein>
    <submittedName>
        <fullName evidence="3">Uncharacterized protein</fullName>
    </submittedName>
</protein>
<proteinExistence type="predicted"/>
<organism evidence="3 4">
    <name type="scientific">Bremia lactucae</name>
    <name type="common">Lettuce downy mildew</name>
    <dbReference type="NCBI Taxonomy" id="4779"/>
    <lineage>
        <taxon>Eukaryota</taxon>
        <taxon>Sar</taxon>
        <taxon>Stramenopiles</taxon>
        <taxon>Oomycota</taxon>
        <taxon>Peronosporomycetes</taxon>
        <taxon>Peronosporales</taxon>
        <taxon>Peronosporaceae</taxon>
        <taxon>Bremia</taxon>
    </lineage>
</organism>
<dbReference type="RefSeq" id="XP_067818902.1">
    <property type="nucleotide sequence ID" value="XM_067960388.1"/>
</dbReference>
<evidence type="ECO:0000313" key="4">
    <source>
        <dbReference type="Proteomes" id="UP000294530"/>
    </source>
</evidence>
<dbReference type="Proteomes" id="UP000294530">
    <property type="component" value="Unassembled WGS sequence"/>
</dbReference>
<feature type="compositionally biased region" description="Basic and acidic residues" evidence="1">
    <location>
        <begin position="164"/>
        <end position="177"/>
    </location>
</feature>
<evidence type="ECO:0000256" key="1">
    <source>
        <dbReference type="SAM" id="MobiDB-lite"/>
    </source>
</evidence>
<keyword evidence="2" id="KW-0732">Signal</keyword>
<gene>
    <name evidence="3" type="ORF">CCR75_002290</name>
</gene>
<dbReference type="GeneID" id="94346059"/>
<sequence>MRFAFVWLVVMIAASVAASDTTDSTRKALATKEIATSVVAKPSAHQRRRLGWSSHVSEWASKMGEKPFIQKSKALYRKFRPAKLKKTTTQRPDVPLYAQSGTIPIPKKSSVSEPGMFTATKLDDPPVLPLASIPVVEPIKPPVSMSASVPDVKPIEPPRSKHKVRFDLSDKNPEENAVRTPMKRPVSALTPEKEKIPLTFSTLDLKMDPLWSR</sequence>
<keyword evidence="4" id="KW-1185">Reference proteome</keyword>
<comment type="caution">
    <text evidence="3">The sequence shown here is derived from an EMBL/GenBank/DDBJ whole genome shotgun (WGS) entry which is preliminary data.</text>
</comment>
<name>A0A976IEG6_BRELC</name>
<evidence type="ECO:0000256" key="2">
    <source>
        <dbReference type="SAM" id="SignalP"/>
    </source>
</evidence>
<dbReference type="KEGG" id="blac:94346059"/>